<evidence type="ECO:0000256" key="1">
    <source>
        <dbReference type="ARBA" id="ARBA00010664"/>
    </source>
</evidence>
<feature type="compositionally biased region" description="Basic and acidic residues" evidence="13">
    <location>
        <begin position="634"/>
        <end position="644"/>
    </location>
</feature>
<evidence type="ECO:0000256" key="7">
    <source>
        <dbReference type="ARBA" id="ARBA00033684"/>
    </source>
</evidence>
<gene>
    <name evidence="16" type="primary">LOC116948869</name>
</gene>
<feature type="binding site" evidence="11">
    <location>
        <position position="341"/>
    </location>
    <ligand>
        <name>Zn(2+)</name>
        <dbReference type="ChEBI" id="CHEBI:29105"/>
        <label>1</label>
    </ligand>
</feature>
<feature type="binding site" evidence="11">
    <location>
        <position position="448"/>
    </location>
    <ligand>
        <name>Zn(2+)</name>
        <dbReference type="ChEBI" id="CHEBI:29105"/>
        <label>1</label>
    </ligand>
</feature>
<feature type="region of interest" description="Disordered" evidence="13">
    <location>
        <begin position="735"/>
        <end position="785"/>
    </location>
</feature>
<feature type="binding site" evidence="10">
    <location>
        <position position="342"/>
    </location>
    <ligand>
        <name>AMP</name>
        <dbReference type="ChEBI" id="CHEBI:456215"/>
    </ligand>
</feature>
<feature type="region of interest" description="Disordered" evidence="13">
    <location>
        <begin position="531"/>
        <end position="559"/>
    </location>
</feature>
<dbReference type="KEGG" id="pmrn:116948869"/>
<dbReference type="PRINTS" id="PR00387">
    <property type="entry name" value="PDIESTERASE1"/>
</dbReference>
<dbReference type="Pfam" id="PF00233">
    <property type="entry name" value="PDEase_I"/>
    <property type="match status" value="1"/>
</dbReference>
<dbReference type="Gene3D" id="1.10.1300.10">
    <property type="entry name" value="3'5'-cyclic nucleotide phosphodiesterase, catalytic domain"/>
    <property type="match status" value="1"/>
</dbReference>
<dbReference type="GO" id="GO:0004114">
    <property type="term" value="F:3',5'-cyclic-nucleotide phosphodiesterase activity"/>
    <property type="evidence" value="ECO:0007669"/>
    <property type="project" value="UniProtKB-EC"/>
</dbReference>
<comment type="catalytic activity">
    <reaction evidence="8">
        <text>a nucleoside 3',5'-cyclic phosphate + H2O = a nucleoside 5'-phosphate + H(+)</text>
        <dbReference type="Rhea" id="RHEA:14653"/>
        <dbReference type="ChEBI" id="CHEBI:15377"/>
        <dbReference type="ChEBI" id="CHEBI:15378"/>
        <dbReference type="ChEBI" id="CHEBI:57867"/>
        <dbReference type="ChEBI" id="CHEBI:58464"/>
        <dbReference type="EC" id="3.1.4.17"/>
    </reaction>
    <physiologicalReaction direction="left-to-right" evidence="8">
        <dbReference type="Rhea" id="RHEA:14654"/>
    </physiologicalReaction>
</comment>
<evidence type="ECO:0000256" key="12">
    <source>
        <dbReference type="RuleBase" id="RU363067"/>
    </source>
</evidence>
<dbReference type="PROSITE" id="PS51845">
    <property type="entry name" value="PDEASE_I_2"/>
    <property type="match status" value="1"/>
</dbReference>
<feature type="binding site" evidence="11">
    <location>
        <position position="305"/>
    </location>
    <ligand>
        <name>Zn(2+)</name>
        <dbReference type="ChEBI" id="CHEBI:29105"/>
        <label>1</label>
    </ligand>
</feature>
<evidence type="ECO:0000256" key="13">
    <source>
        <dbReference type="SAM" id="MobiDB-lite"/>
    </source>
</evidence>
<proteinExistence type="inferred from homology"/>
<dbReference type="PROSITE" id="PS00126">
    <property type="entry name" value="PDEASE_I_1"/>
    <property type="match status" value="1"/>
</dbReference>
<dbReference type="CDD" id="cd00077">
    <property type="entry name" value="HDc"/>
    <property type="match status" value="1"/>
</dbReference>
<feature type="compositionally biased region" description="Basic and acidic residues" evidence="13">
    <location>
        <begin position="680"/>
        <end position="693"/>
    </location>
</feature>
<dbReference type="Proteomes" id="UP001318040">
    <property type="component" value="Chromosome 2"/>
</dbReference>
<evidence type="ECO:0000256" key="11">
    <source>
        <dbReference type="PIRSR" id="PIRSR623088-3"/>
    </source>
</evidence>
<feature type="region of interest" description="Disordered" evidence="13">
    <location>
        <begin position="49"/>
        <end position="82"/>
    </location>
</feature>
<name>A0AAJ7TPR6_PETMA</name>
<dbReference type="InterPro" id="IPR023174">
    <property type="entry name" value="PDEase_CS"/>
</dbReference>
<feature type="binding site" evidence="10">
    <location>
        <begin position="301"/>
        <end position="305"/>
    </location>
    <ligand>
        <name>AMP</name>
        <dbReference type="ChEBI" id="CHEBI:456215"/>
    </ligand>
</feature>
<organism evidence="15 16">
    <name type="scientific">Petromyzon marinus</name>
    <name type="common">Sea lamprey</name>
    <dbReference type="NCBI Taxonomy" id="7757"/>
    <lineage>
        <taxon>Eukaryota</taxon>
        <taxon>Metazoa</taxon>
        <taxon>Chordata</taxon>
        <taxon>Craniata</taxon>
        <taxon>Vertebrata</taxon>
        <taxon>Cyclostomata</taxon>
        <taxon>Hyperoartia</taxon>
        <taxon>Petromyzontiformes</taxon>
        <taxon>Petromyzontidae</taxon>
        <taxon>Petromyzon</taxon>
    </lineage>
</organism>
<keyword evidence="5" id="KW-0114">cAMP</keyword>
<dbReference type="EC" id="3.1.4.-" evidence="12"/>
<feature type="compositionally biased region" description="Polar residues" evidence="13">
    <location>
        <begin position="737"/>
        <end position="755"/>
    </location>
</feature>
<evidence type="ECO:0000259" key="14">
    <source>
        <dbReference type="PROSITE" id="PS51845"/>
    </source>
</evidence>
<evidence type="ECO:0000313" key="16">
    <source>
        <dbReference type="RefSeq" id="XP_032821951.1"/>
    </source>
</evidence>
<dbReference type="SMART" id="SM00471">
    <property type="entry name" value="HDc"/>
    <property type="match status" value="1"/>
</dbReference>
<dbReference type="GO" id="GO:0046872">
    <property type="term" value="F:metal ion binding"/>
    <property type="evidence" value="ECO:0007669"/>
    <property type="project" value="UniProtKB-KW"/>
</dbReference>
<dbReference type="PANTHER" id="PTHR11347">
    <property type="entry name" value="CYCLIC NUCLEOTIDE PHOSPHODIESTERASE"/>
    <property type="match status" value="1"/>
</dbReference>
<dbReference type="InterPro" id="IPR003607">
    <property type="entry name" value="HD/PDEase_dom"/>
</dbReference>
<evidence type="ECO:0000256" key="6">
    <source>
        <dbReference type="ARBA" id="ARBA00033675"/>
    </source>
</evidence>
<feature type="compositionally biased region" description="Acidic residues" evidence="13">
    <location>
        <begin position="694"/>
        <end position="707"/>
    </location>
</feature>
<reference evidence="16" key="1">
    <citation type="submission" date="2025-08" db="UniProtKB">
        <authorList>
            <consortium name="RefSeq"/>
        </authorList>
    </citation>
    <scope>IDENTIFICATION</scope>
    <source>
        <tissue evidence="16">Sperm</tissue>
    </source>
</reference>
<feature type="compositionally biased region" description="Gly residues" evidence="13">
    <location>
        <begin position="64"/>
        <end position="77"/>
    </location>
</feature>
<comment type="catalytic activity">
    <reaction evidence="7">
        <text>3',5'-cyclic GMP + H2O = GMP + H(+)</text>
        <dbReference type="Rhea" id="RHEA:16957"/>
        <dbReference type="ChEBI" id="CHEBI:15377"/>
        <dbReference type="ChEBI" id="CHEBI:15378"/>
        <dbReference type="ChEBI" id="CHEBI:57746"/>
        <dbReference type="ChEBI" id="CHEBI:58115"/>
    </reaction>
    <physiologicalReaction direction="left-to-right" evidence="7">
        <dbReference type="Rhea" id="RHEA:16958"/>
    </physiologicalReaction>
</comment>
<dbReference type="Pfam" id="PF08499">
    <property type="entry name" value="PDEase_I_N"/>
    <property type="match status" value="1"/>
</dbReference>
<dbReference type="InterPro" id="IPR002073">
    <property type="entry name" value="PDEase_catalytic_dom"/>
</dbReference>
<evidence type="ECO:0000256" key="3">
    <source>
        <dbReference type="ARBA" id="ARBA00022723"/>
    </source>
</evidence>
<comment type="catalytic activity">
    <reaction evidence="6">
        <text>3',5'-cyclic AMP + H2O = AMP + H(+)</text>
        <dbReference type="Rhea" id="RHEA:25277"/>
        <dbReference type="ChEBI" id="CHEBI:15377"/>
        <dbReference type="ChEBI" id="CHEBI:15378"/>
        <dbReference type="ChEBI" id="CHEBI:58165"/>
        <dbReference type="ChEBI" id="CHEBI:456215"/>
    </reaction>
    <physiologicalReaction direction="left-to-right" evidence="6">
        <dbReference type="Rhea" id="RHEA:25278"/>
    </physiologicalReaction>
</comment>
<dbReference type="AlphaFoldDB" id="A0AAJ7TPR6"/>
<feature type="active site" description="Proton donor" evidence="9">
    <location>
        <position position="301"/>
    </location>
</feature>
<dbReference type="GO" id="GO:0007165">
    <property type="term" value="P:signal transduction"/>
    <property type="evidence" value="ECO:0007669"/>
    <property type="project" value="InterPro"/>
</dbReference>
<evidence type="ECO:0000256" key="2">
    <source>
        <dbReference type="ARBA" id="ARBA00022535"/>
    </source>
</evidence>
<protein>
    <recommendedName>
        <fullName evidence="12">Phosphodiesterase</fullName>
        <ecNumber evidence="12">3.1.4.-</ecNumber>
    </recommendedName>
</protein>
<feature type="domain" description="PDEase" evidence="14">
    <location>
        <begin position="224"/>
        <end position="600"/>
    </location>
</feature>
<feature type="binding site" evidence="11">
    <location>
        <position position="342"/>
    </location>
    <ligand>
        <name>Zn(2+)</name>
        <dbReference type="ChEBI" id="CHEBI:29105"/>
        <label>1</label>
    </ligand>
</feature>
<evidence type="ECO:0000256" key="5">
    <source>
        <dbReference type="ARBA" id="ARBA00023149"/>
    </source>
</evidence>
<keyword evidence="4 12" id="KW-0378">Hydrolase</keyword>
<comment type="similarity">
    <text evidence="1">Belongs to the cyclic nucleotide phosphodiesterase family. PDE1 subfamily.</text>
</comment>
<dbReference type="SUPFAM" id="SSF109604">
    <property type="entry name" value="HD-domain/PDEase-like"/>
    <property type="match status" value="1"/>
</dbReference>
<dbReference type="InterPro" id="IPR013706">
    <property type="entry name" value="PDE1_N"/>
</dbReference>
<keyword evidence="2" id="KW-0140">cGMP</keyword>
<sequence length="785" mass="86133">MTERCEKQEKFFKRKSATFTVGGCSYIIVASEPVDGALKRQVRRTQSQSCLRRPSLAGDSDCAGGSGRGVSGSGGPGASDADPAAVLAQELPAVHCGSASVEGASLRRKHKNAAQRLRCLVKQLEKGEIPVAELRRNIEYAASVLEALYIDETRRLLDSEDELGDISSEAVPAEVRDWLASTFTRRMGVTARRPEDKPRFRSIVHAVQAGIFVERMYRRTSNMVGLSYPPNVLVALKDVHKWSFDVFVLNEASGEHALKFVMHELLTRYELISRYKIPVAALVSFVEALEAGYSKHKNPYHNLAHAADVTQTVHYLLLQSGLMHWLSELETLAVIFAAAIHDLEHTGTTNNFHIQTRSDVALLYNDRAVLENHHVSAAYRLMQDDDMNIFINLSKDDWRELRALVVEMVLATDMSCHFQQIKTMKSALQQPESIDKSKAMSLLLHAGDISHPTKEWPLHQRWTEALMEEFFRQGDREAKLGLPFSPLCDRNSTMVAQSQIGFMDFIVEPTFSVLTDMAEKVVVPLAEEAARAGTPGVPRRGSAPRSPHSAATVEWHRGKRAASDGSVTSICTVDLLQFRALWQNCLSSNKERWKEQAAAVTAATAAATAAANTTADDKEAPLQEEEEKAAVPAHELRRESDNRRRQSTAALGQIASADDADDDADDVSHGSVGDQVEGGVEDHGVGDDDHNDGGDDDDETAENMGEDPGERLADEDAGWREGGRAVRANDVEVAASSDVSLQSEPSLTSEESVLSDSKDKEDSTMLETGEASLRTSVEGNVLLDH</sequence>
<evidence type="ECO:0000256" key="10">
    <source>
        <dbReference type="PIRSR" id="PIRSR623088-2"/>
    </source>
</evidence>
<evidence type="ECO:0000256" key="4">
    <source>
        <dbReference type="ARBA" id="ARBA00022801"/>
    </source>
</evidence>
<evidence type="ECO:0000313" key="15">
    <source>
        <dbReference type="Proteomes" id="UP001318040"/>
    </source>
</evidence>
<keyword evidence="3 11" id="KW-0479">Metal-binding</keyword>
<feature type="compositionally biased region" description="Basic and acidic residues" evidence="13">
    <location>
        <begin position="708"/>
        <end position="723"/>
    </location>
</feature>
<dbReference type="InterPro" id="IPR023088">
    <property type="entry name" value="PDEase"/>
</dbReference>
<evidence type="ECO:0000256" key="9">
    <source>
        <dbReference type="PIRSR" id="PIRSR623088-1"/>
    </source>
</evidence>
<accession>A0AAJ7TPR6</accession>
<feature type="binding site" evidence="10">
    <location>
        <position position="499"/>
    </location>
    <ligand>
        <name>AMP</name>
        <dbReference type="ChEBI" id="CHEBI:456215"/>
    </ligand>
</feature>
<evidence type="ECO:0000256" key="8">
    <source>
        <dbReference type="ARBA" id="ARBA00033709"/>
    </source>
</evidence>
<feature type="binding site" evidence="10">
    <location>
        <position position="448"/>
    </location>
    <ligand>
        <name>AMP</name>
        <dbReference type="ChEBI" id="CHEBI:456215"/>
    </ligand>
</feature>
<dbReference type="InterPro" id="IPR036971">
    <property type="entry name" value="PDEase_catalytic_dom_sf"/>
</dbReference>
<comment type="cofactor">
    <cofactor evidence="12">
        <name>a divalent metal cation</name>
        <dbReference type="ChEBI" id="CHEBI:60240"/>
    </cofactor>
    <text evidence="12">Binds 2 divalent metal cations per subunit. Site 1 may preferentially bind zinc ions, while site 2 has a preference for magnesium and/or manganese ions.</text>
</comment>
<keyword evidence="15" id="KW-1185">Reference proteome</keyword>
<dbReference type="RefSeq" id="XP_032821951.1">
    <property type="nucleotide sequence ID" value="XM_032966060.1"/>
</dbReference>
<feature type="binding site" evidence="11">
    <location>
        <position position="342"/>
    </location>
    <ligand>
        <name>Zn(2+)</name>
        <dbReference type="ChEBI" id="CHEBI:29105"/>
        <label>2</label>
    </ligand>
</feature>
<feature type="region of interest" description="Disordered" evidence="13">
    <location>
        <begin position="610"/>
        <end position="723"/>
    </location>
</feature>